<evidence type="ECO:0000313" key="3">
    <source>
        <dbReference type="WBParaSite" id="HCON_00041470-00001"/>
    </source>
</evidence>
<sequence length="632" mass="72694">MVVFLNGYRLLYQTTWLFYELSTCTELSPTHRSESSCSAAAPVTVYLCKKTEMASCCASQSSSCRSRINGDQIWSRGFGSSLFGSTAIGLLLFECQHQDRTPSLIRPSRTTDPSNIGRDADSVCNSWYSSYINLVQRTLQIGASVKRIRSLHNGRGNKFLERHDIRSLSDIRKESISEQKLERNMAATLEEIHTQVKISKILEESHRHHLLQHTCTDDTGGELAVMAHRLLSTAIVTKGKLQSLTQRFILFDSIYIILTNDGQLKKRERLTWETGQKTKHDTNTTAVTSIVEKRLSILDTIIKDLEYDMERARKLISKEKIVLKGISFNNFNDSDSVNATLQRIEKHLEKIAMNANNTADVAPQMKRKPDEELKENSPKVQILSDDDYMDRLIREDDWNDHQFATGERDEKSRCQQDIAMQKCTRKDDRNKDQSKTSNAEQSPQGKQERPKLNCTGPYDRSSPSPDYTGQYDRSNQSTVSRREQSPSREMKRLERDLYALREGLRRLPQRRIGERSRGAGVCAFCKVRNDHFSDSCPKCIEGDQRFKIIMREGICQYCLRKCNKRADECRQANEQCWYCSIVRNSVLDFIIPDDDGHHRALCSVPNSKDRIRHAIWNVRTQLERLERQGSNQ</sequence>
<evidence type="ECO:0000256" key="1">
    <source>
        <dbReference type="SAM" id="MobiDB-lite"/>
    </source>
</evidence>
<dbReference type="Proteomes" id="UP000025227">
    <property type="component" value="Unplaced"/>
</dbReference>
<dbReference type="OrthoDB" id="5819470at2759"/>
<proteinExistence type="predicted"/>
<keyword evidence="2" id="KW-1185">Reference proteome</keyword>
<feature type="region of interest" description="Disordered" evidence="1">
    <location>
        <begin position="403"/>
        <end position="493"/>
    </location>
</feature>
<feature type="compositionally biased region" description="Polar residues" evidence="1">
    <location>
        <begin position="435"/>
        <end position="445"/>
    </location>
</feature>
<organism evidence="2 3">
    <name type="scientific">Haemonchus contortus</name>
    <name type="common">Barber pole worm</name>
    <dbReference type="NCBI Taxonomy" id="6289"/>
    <lineage>
        <taxon>Eukaryota</taxon>
        <taxon>Metazoa</taxon>
        <taxon>Ecdysozoa</taxon>
        <taxon>Nematoda</taxon>
        <taxon>Chromadorea</taxon>
        <taxon>Rhabditida</taxon>
        <taxon>Rhabditina</taxon>
        <taxon>Rhabditomorpha</taxon>
        <taxon>Strongyloidea</taxon>
        <taxon>Trichostrongylidae</taxon>
        <taxon>Haemonchus</taxon>
    </lineage>
</organism>
<dbReference type="AlphaFoldDB" id="A0A7I5E753"/>
<reference evidence="3" key="1">
    <citation type="submission" date="2020-12" db="UniProtKB">
        <authorList>
            <consortium name="WormBaseParasite"/>
        </authorList>
    </citation>
    <scope>IDENTIFICATION</scope>
    <source>
        <strain evidence="3">MHco3</strain>
    </source>
</reference>
<protein>
    <submittedName>
        <fullName evidence="3">E2F_TDP domain-containing protein</fullName>
    </submittedName>
</protein>
<accession>A0A7I5E753</accession>
<dbReference type="WBParaSite" id="HCON_00041470-00001">
    <property type="protein sequence ID" value="HCON_00041470-00001"/>
    <property type="gene ID" value="HCON_00041470"/>
</dbReference>
<name>A0A7I5E753_HAECO</name>
<feature type="compositionally biased region" description="Basic and acidic residues" evidence="1">
    <location>
        <begin position="480"/>
        <end position="493"/>
    </location>
</feature>
<feature type="compositionally biased region" description="Basic and acidic residues" evidence="1">
    <location>
        <begin position="367"/>
        <end position="377"/>
    </location>
</feature>
<evidence type="ECO:0000313" key="2">
    <source>
        <dbReference type="Proteomes" id="UP000025227"/>
    </source>
</evidence>
<feature type="compositionally biased region" description="Basic and acidic residues" evidence="1">
    <location>
        <begin position="424"/>
        <end position="434"/>
    </location>
</feature>
<feature type="region of interest" description="Disordered" evidence="1">
    <location>
        <begin position="356"/>
        <end position="386"/>
    </location>
</feature>
<feature type="compositionally biased region" description="Polar residues" evidence="1">
    <location>
        <begin position="461"/>
        <end position="479"/>
    </location>
</feature>
<feature type="compositionally biased region" description="Basic and acidic residues" evidence="1">
    <location>
        <begin position="403"/>
        <end position="414"/>
    </location>
</feature>